<comment type="caution">
    <text evidence="2">The sequence shown here is derived from an EMBL/GenBank/DDBJ whole genome shotgun (WGS) entry which is preliminary data.</text>
</comment>
<evidence type="ECO:0000313" key="3">
    <source>
        <dbReference type="Proteomes" id="UP000035860"/>
    </source>
</evidence>
<organism evidence="2 3">
    <name type="scientific">Moraxella bovoculi 237</name>
    <dbReference type="NCBI Taxonomy" id="743974"/>
    <lineage>
        <taxon>Bacteria</taxon>
        <taxon>Pseudomonadati</taxon>
        <taxon>Pseudomonadota</taxon>
        <taxon>Gammaproteobacteria</taxon>
        <taxon>Moraxellales</taxon>
        <taxon>Moraxellaceae</taxon>
        <taxon>Moraxella</taxon>
    </lineage>
</organism>
<feature type="compositionally biased region" description="Polar residues" evidence="1">
    <location>
        <begin position="66"/>
        <end position="75"/>
    </location>
</feature>
<evidence type="ECO:0000313" key="2">
    <source>
        <dbReference type="EMBL" id="KDN24872.1"/>
    </source>
</evidence>
<gene>
    <name evidence="2" type="ORF">MBO_06471</name>
</gene>
<keyword evidence="3" id="KW-1185">Reference proteome</keyword>
<proteinExistence type="predicted"/>
<dbReference type="Proteomes" id="UP000035860">
    <property type="component" value="Unassembled WGS sequence"/>
</dbReference>
<sequence>MDIFNNDHEVLSVGGLTIENHVGQITIYGDLNIAPNEAGRKQAQLLADFFGKLAQATKDFDRDDSSNSNLTAQSTEKVDNPFMS</sequence>
<dbReference type="EMBL" id="AOMT01000025">
    <property type="protein sequence ID" value="KDN24872.1"/>
    <property type="molecule type" value="Genomic_DNA"/>
</dbReference>
<feature type="region of interest" description="Disordered" evidence="1">
    <location>
        <begin position="59"/>
        <end position="84"/>
    </location>
</feature>
<dbReference type="OrthoDB" id="6649896at2"/>
<name>A0A066UG58_9GAMM</name>
<evidence type="ECO:0000256" key="1">
    <source>
        <dbReference type="SAM" id="MobiDB-lite"/>
    </source>
</evidence>
<reference evidence="2 3" key="1">
    <citation type="journal article" date="2014" name="Genome Announc.">
        <title>Draft Genome Sequence of Moraxella bovoculi Strain 237T (ATCC BAA-1259T) Isolated from a Calf with Infectious Bovine Keratoconjunctivitis.</title>
        <authorList>
            <person name="Calcutt M.J."/>
            <person name="Foecking M.F."/>
            <person name="Martin N.T."/>
            <person name="Mhlanga-Mutangadura T."/>
            <person name="Reilly T.J."/>
        </authorList>
    </citation>
    <scope>NUCLEOTIDE SEQUENCE [LARGE SCALE GENOMIC DNA]</scope>
    <source>
        <strain evidence="2 3">237</strain>
    </source>
</reference>
<dbReference type="RefSeq" id="WP_036365805.1">
    <property type="nucleotide sequence ID" value="NZ_AOMT01000025.1"/>
</dbReference>
<dbReference type="AlphaFoldDB" id="A0A066UG58"/>
<protein>
    <submittedName>
        <fullName evidence="2">Uncharacterized protein</fullName>
    </submittedName>
</protein>
<accession>A0A066UG58</accession>